<proteinExistence type="predicted"/>
<evidence type="ECO:0000256" key="1">
    <source>
        <dbReference type="SAM" id="MobiDB-lite"/>
    </source>
</evidence>
<feature type="compositionally biased region" description="Low complexity" evidence="1">
    <location>
        <begin position="481"/>
        <end position="491"/>
    </location>
</feature>
<feature type="compositionally biased region" description="Low complexity" evidence="1">
    <location>
        <begin position="370"/>
        <end position="379"/>
    </location>
</feature>
<reference evidence="3 4" key="1">
    <citation type="journal article" date="2015" name="Genome Biol. Evol.">
        <title>Comparative Genomics of a Bacterivorous Green Alga Reveals Evolutionary Causalities and Consequences of Phago-Mixotrophic Mode of Nutrition.</title>
        <authorList>
            <person name="Burns J.A."/>
            <person name="Paasch A."/>
            <person name="Narechania A."/>
            <person name="Kim E."/>
        </authorList>
    </citation>
    <scope>NUCLEOTIDE SEQUENCE [LARGE SCALE GENOMIC DNA]</scope>
    <source>
        <strain evidence="3 4">PLY_AMNH</strain>
    </source>
</reference>
<dbReference type="Gene3D" id="3.40.525.10">
    <property type="entry name" value="CRAL-TRIO lipid binding domain"/>
    <property type="match status" value="1"/>
</dbReference>
<dbReference type="SUPFAM" id="SSF52087">
    <property type="entry name" value="CRAL/TRIO domain"/>
    <property type="match status" value="1"/>
</dbReference>
<dbReference type="CDD" id="cd00170">
    <property type="entry name" value="SEC14"/>
    <property type="match status" value="1"/>
</dbReference>
<feature type="domain" description="CRAL-TRIO" evidence="2">
    <location>
        <begin position="97"/>
        <end position="271"/>
    </location>
</feature>
<feature type="region of interest" description="Disordered" evidence="1">
    <location>
        <begin position="366"/>
        <end position="411"/>
    </location>
</feature>
<dbReference type="InterPro" id="IPR011074">
    <property type="entry name" value="CRAL/TRIO_N_dom"/>
</dbReference>
<accession>A0AAE0GF69</accession>
<dbReference type="InterPro" id="IPR036273">
    <property type="entry name" value="CRAL/TRIO_N_dom_sf"/>
</dbReference>
<feature type="compositionally biased region" description="Low complexity" evidence="1">
    <location>
        <begin position="432"/>
        <end position="461"/>
    </location>
</feature>
<dbReference type="PRINTS" id="PR00180">
    <property type="entry name" value="CRETINALDHBP"/>
</dbReference>
<dbReference type="EMBL" id="LGRX02006289">
    <property type="protein sequence ID" value="KAK3276986.1"/>
    <property type="molecule type" value="Genomic_DNA"/>
</dbReference>
<dbReference type="Pfam" id="PF03765">
    <property type="entry name" value="CRAL_TRIO_N"/>
    <property type="match status" value="1"/>
</dbReference>
<feature type="compositionally biased region" description="Basic and acidic residues" evidence="1">
    <location>
        <begin position="549"/>
        <end position="558"/>
    </location>
</feature>
<name>A0AAE0GF69_9CHLO</name>
<feature type="region of interest" description="Disordered" evidence="1">
    <location>
        <begin position="285"/>
        <end position="318"/>
    </location>
</feature>
<feature type="compositionally biased region" description="Low complexity" evidence="1">
    <location>
        <begin position="388"/>
        <end position="401"/>
    </location>
</feature>
<dbReference type="Proteomes" id="UP001190700">
    <property type="component" value="Unassembled WGS sequence"/>
</dbReference>
<comment type="caution">
    <text evidence="3">The sequence shown here is derived from an EMBL/GenBank/DDBJ whole genome shotgun (WGS) entry which is preliminary data.</text>
</comment>
<dbReference type="SMART" id="SM00516">
    <property type="entry name" value="SEC14"/>
    <property type="match status" value="1"/>
</dbReference>
<feature type="compositionally biased region" description="Low complexity" evidence="1">
    <location>
        <begin position="734"/>
        <end position="761"/>
    </location>
</feature>
<dbReference type="SUPFAM" id="SSF46938">
    <property type="entry name" value="CRAL/TRIO N-terminal domain"/>
    <property type="match status" value="1"/>
</dbReference>
<dbReference type="InterPro" id="IPR001251">
    <property type="entry name" value="CRAL-TRIO_dom"/>
</dbReference>
<feature type="region of interest" description="Disordered" evidence="1">
    <location>
        <begin position="582"/>
        <end position="770"/>
    </location>
</feature>
<dbReference type="AlphaFoldDB" id="A0AAE0GF69"/>
<gene>
    <name evidence="3" type="ORF">CYMTET_14983</name>
</gene>
<evidence type="ECO:0000313" key="3">
    <source>
        <dbReference type="EMBL" id="KAK3276986.1"/>
    </source>
</evidence>
<keyword evidence="4" id="KW-1185">Reference proteome</keyword>
<evidence type="ECO:0000259" key="2">
    <source>
        <dbReference type="PROSITE" id="PS50191"/>
    </source>
</evidence>
<protein>
    <recommendedName>
        <fullName evidence="2">CRAL-TRIO domain-containing protein</fullName>
    </recommendedName>
</protein>
<feature type="region of interest" description="Disordered" evidence="1">
    <location>
        <begin position="911"/>
        <end position="961"/>
    </location>
</feature>
<organism evidence="3 4">
    <name type="scientific">Cymbomonas tetramitiformis</name>
    <dbReference type="NCBI Taxonomy" id="36881"/>
    <lineage>
        <taxon>Eukaryota</taxon>
        <taxon>Viridiplantae</taxon>
        <taxon>Chlorophyta</taxon>
        <taxon>Pyramimonadophyceae</taxon>
        <taxon>Pyramimonadales</taxon>
        <taxon>Pyramimonadaceae</taxon>
        <taxon>Cymbomonas</taxon>
    </lineage>
</organism>
<dbReference type="GO" id="GO:1902936">
    <property type="term" value="F:phosphatidylinositol bisphosphate binding"/>
    <property type="evidence" value="ECO:0007669"/>
    <property type="project" value="TreeGrafter"/>
</dbReference>
<evidence type="ECO:0000313" key="4">
    <source>
        <dbReference type="Proteomes" id="UP001190700"/>
    </source>
</evidence>
<dbReference type="Pfam" id="PF00650">
    <property type="entry name" value="CRAL_TRIO"/>
    <property type="match status" value="1"/>
</dbReference>
<dbReference type="Gene3D" id="1.10.8.20">
    <property type="entry name" value="N-terminal domain of phosphatidylinositol transfer protein sec14p"/>
    <property type="match status" value="1"/>
</dbReference>
<dbReference type="PROSITE" id="PS50191">
    <property type="entry name" value="CRAL_TRIO"/>
    <property type="match status" value="1"/>
</dbReference>
<dbReference type="PANTHER" id="PTHR10174:SF208">
    <property type="entry name" value="CRAL-TRIO DOMAIN-CONTAINING PROTEIN DDB_G0278031"/>
    <property type="match status" value="1"/>
</dbReference>
<dbReference type="GO" id="GO:0016020">
    <property type="term" value="C:membrane"/>
    <property type="evidence" value="ECO:0007669"/>
    <property type="project" value="TreeGrafter"/>
</dbReference>
<sequence length="1057" mass="111850">MGEEDTGMIESWRKQAREELFETPSSKAAGLETLKCEMCVLGIEIPDENEEQLDAFLLRFLRARKFDATRAARVLRRYEERRRLSPALFDGVSAGSVWNAFRSRALGVLPGPDRSGRTALLLIPKHWEGMQKKEKKYDTPLVTNGMPMPELLRALVYTVERLLESERCQVCGLVLVVDLIGLTWSHANSLLSEARKMIGYLQGVMPARVKAVYVLNQPWYISTAANVIKPFLKEKMRSRLHMLGDSVALMRAAFPTASLPKEYSGTVPFEPCDWLRHRVELERKEDIGGGRGRPTYRPPPRPTRHVDRREDAEPQTQDILLTGPREPMQVTVMPASSVRPAVATGSRAERLASMAALEQDMWDRLGGRWDAPGSPAAADADQDRRSFGDAGDSSGSALPAPGADPAPPVKPFVFSMAAELSRAGAGPPLDDASTTSSAPVPAAPSPSASTSSEAKPAAPKPMGFSLARDMQQLGLAPPPQASSQAGQPTSADASTRLPPGEPAPPRDPLAVVGESGRGDPMLKLNPMLSPASSPESAKEPPKKLTLKPHRGEARRSDAQMKAQTQAAAAILAGQPSTAYQEYEGVVQQPKPSVAPLKPKPAPVKKSTYTSFDTHAGAGMVSGSESDEDDPPLVQPSPLHSKALQAAHEIADTGDSTRMPPPASSAPGFDGPGAQRGPKATGPPAKSRTMPAGRKKGAAELPPWSRSRGMVLVDGFRQLQKSWSTPQKEEHKKGAAVAAAPSPPAESGASPPSKSKPDSLSAGPSAGQPAVATAPVRSSLLLPLRSLCDGFSARAESVLGGALRWQLESVARGAEAAERGKAGAGGAGSWESVQGGALRWQLRERARRGAEVAAESVQGVALRWQAAESVQGGACWRHKGKLAQWAREADEVDPATAAALAAVARVTGAARQPGGAAPVQTAGSGAEVPHHGRRVSFEPDFSTPRAQVGGNRAEEGGASTGAESCKGLAMEKVEGTNSETTVTGDNWGEHTAEDAEASLRHEEELHNHLAWGLGVGYVVDDDPGGSCVLARLALSVNRATADVAAFLHFVQGVSEGLE</sequence>
<dbReference type="SMART" id="SM01100">
    <property type="entry name" value="CRAL_TRIO_N"/>
    <property type="match status" value="1"/>
</dbReference>
<dbReference type="PANTHER" id="PTHR10174">
    <property type="entry name" value="ALPHA-TOCOPHEROL TRANSFER PROTEIN-RELATED"/>
    <property type="match status" value="1"/>
</dbReference>
<feature type="region of interest" description="Disordered" evidence="1">
    <location>
        <begin position="423"/>
        <end position="567"/>
    </location>
</feature>
<dbReference type="InterPro" id="IPR036865">
    <property type="entry name" value="CRAL-TRIO_dom_sf"/>
</dbReference>